<organism evidence="1 2">
    <name type="scientific">Strongyloides papillosus</name>
    <name type="common">Intestinal threadworm</name>
    <dbReference type="NCBI Taxonomy" id="174720"/>
    <lineage>
        <taxon>Eukaryota</taxon>
        <taxon>Metazoa</taxon>
        <taxon>Ecdysozoa</taxon>
        <taxon>Nematoda</taxon>
        <taxon>Chromadorea</taxon>
        <taxon>Rhabditida</taxon>
        <taxon>Tylenchina</taxon>
        <taxon>Panagrolaimomorpha</taxon>
        <taxon>Strongyloidoidea</taxon>
        <taxon>Strongyloididae</taxon>
        <taxon>Strongyloides</taxon>
    </lineage>
</organism>
<dbReference type="Proteomes" id="UP000046392">
    <property type="component" value="Unplaced"/>
</dbReference>
<dbReference type="AlphaFoldDB" id="A0A0N5BC58"/>
<name>A0A0N5BC58_STREA</name>
<keyword evidence="1" id="KW-1185">Reference proteome</keyword>
<protein>
    <submittedName>
        <fullName evidence="2">Uncharacterized protein</fullName>
    </submittedName>
</protein>
<dbReference type="WBParaSite" id="SPAL_0000360650.1">
    <property type="protein sequence ID" value="SPAL_0000360650.1"/>
    <property type="gene ID" value="SPAL_0000360650"/>
</dbReference>
<accession>A0A0N5BC58</accession>
<evidence type="ECO:0000313" key="2">
    <source>
        <dbReference type="WBParaSite" id="SPAL_0000360650.1"/>
    </source>
</evidence>
<proteinExistence type="predicted"/>
<reference evidence="2" key="1">
    <citation type="submission" date="2017-02" db="UniProtKB">
        <authorList>
            <consortium name="WormBaseParasite"/>
        </authorList>
    </citation>
    <scope>IDENTIFICATION</scope>
</reference>
<evidence type="ECO:0000313" key="1">
    <source>
        <dbReference type="Proteomes" id="UP000046392"/>
    </source>
</evidence>
<sequence length="118" mass="13639">MECEKEVPDFECLKDNLQIQNRSMEGGSRTMESRNESYVGIIKIIHLVESEEITRESFKSLIEMNESLKKNIQRLELGMEIPSSNTDSICAENPVNNKPEMLNIQEDSRFTTRLSKIK</sequence>